<proteinExistence type="predicted"/>
<name>A0A174NF20_9FIRM</name>
<dbReference type="EMBL" id="CYZU01000115">
    <property type="protein sequence ID" value="CUP44599.1"/>
    <property type="molecule type" value="Genomic_DNA"/>
</dbReference>
<dbReference type="Proteomes" id="UP000095544">
    <property type="component" value="Unassembled WGS sequence"/>
</dbReference>
<reference evidence="1 2" key="1">
    <citation type="submission" date="2015-09" db="EMBL/GenBank/DDBJ databases">
        <authorList>
            <consortium name="Pathogen Informatics"/>
        </authorList>
    </citation>
    <scope>NUCLEOTIDE SEQUENCE [LARGE SCALE GENOMIC DNA]</scope>
    <source>
        <strain evidence="1 2">2789STDY5834876</strain>
    </source>
</reference>
<dbReference type="STRING" id="39482.ERS852491_05158"/>
<gene>
    <name evidence="1" type="ORF">ERS852491_05158</name>
</gene>
<accession>A0A174NF20</accession>
<sequence>MNNQEERKRVCCNCGNNLRIRNQCLGIHNECAIYGHYISYLDCFEGWCRHWKKEKKHELGG</sequence>
<protein>
    <submittedName>
        <fullName evidence="1">Uncharacterized protein</fullName>
    </submittedName>
</protein>
<dbReference type="RefSeq" id="WP_055155407.1">
    <property type="nucleotide sequence ID" value="NZ_BAAACT010000198.1"/>
</dbReference>
<evidence type="ECO:0000313" key="2">
    <source>
        <dbReference type="Proteomes" id="UP000095544"/>
    </source>
</evidence>
<organism evidence="1 2">
    <name type="scientific">Faecalicatena contorta</name>
    <dbReference type="NCBI Taxonomy" id="39482"/>
    <lineage>
        <taxon>Bacteria</taxon>
        <taxon>Bacillati</taxon>
        <taxon>Bacillota</taxon>
        <taxon>Clostridia</taxon>
        <taxon>Lachnospirales</taxon>
        <taxon>Lachnospiraceae</taxon>
        <taxon>Faecalicatena</taxon>
    </lineage>
</organism>
<dbReference type="AlphaFoldDB" id="A0A174NF20"/>
<evidence type="ECO:0000313" key="1">
    <source>
        <dbReference type="EMBL" id="CUP44599.1"/>
    </source>
</evidence>